<evidence type="ECO:0000313" key="7">
    <source>
        <dbReference type="Proteomes" id="UP000757604"/>
    </source>
</evidence>
<dbReference type="RefSeq" id="WP_220371049.1">
    <property type="nucleotide sequence ID" value="NZ_JAEUAO010000001.1"/>
</dbReference>
<comment type="similarity">
    <text evidence="1">Belongs to the LysR transcriptional regulatory family.</text>
</comment>
<protein>
    <submittedName>
        <fullName evidence="6">LysR family transcriptional regulator</fullName>
    </submittedName>
</protein>
<dbReference type="SUPFAM" id="SSF53850">
    <property type="entry name" value="Periplasmic binding protein-like II"/>
    <property type="match status" value="1"/>
</dbReference>
<dbReference type="PANTHER" id="PTHR30126">
    <property type="entry name" value="HTH-TYPE TRANSCRIPTIONAL REGULATOR"/>
    <property type="match status" value="1"/>
</dbReference>
<dbReference type="InterPro" id="IPR036388">
    <property type="entry name" value="WH-like_DNA-bd_sf"/>
</dbReference>
<evidence type="ECO:0000313" key="6">
    <source>
        <dbReference type="EMBL" id="MBW9063054.1"/>
    </source>
</evidence>
<organism evidence="6 7">
    <name type="scientific">Rhizobium herbae</name>
    <dbReference type="NCBI Taxonomy" id="508661"/>
    <lineage>
        <taxon>Bacteria</taxon>
        <taxon>Pseudomonadati</taxon>
        <taxon>Pseudomonadota</taxon>
        <taxon>Alphaproteobacteria</taxon>
        <taxon>Hyphomicrobiales</taxon>
        <taxon>Rhizobiaceae</taxon>
        <taxon>Rhizobium/Agrobacterium group</taxon>
        <taxon>Rhizobium</taxon>
    </lineage>
</organism>
<dbReference type="Pfam" id="PF00126">
    <property type="entry name" value="HTH_1"/>
    <property type="match status" value="1"/>
</dbReference>
<keyword evidence="4" id="KW-0804">Transcription</keyword>
<comment type="caution">
    <text evidence="6">The sequence shown here is derived from an EMBL/GenBank/DDBJ whole genome shotgun (WGS) entry which is preliminary data.</text>
</comment>
<evidence type="ECO:0000256" key="2">
    <source>
        <dbReference type="ARBA" id="ARBA00023015"/>
    </source>
</evidence>
<reference evidence="6 7" key="1">
    <citation type="journal article" date="2021" name="MBio">
        <title>Poor Competitiveness of Bradyrhizobium in Pigeon Pea Root Colonization in Indian Soils.</title>
        <authorList>
            <person name="Chalasani D."/>
            <person name="Basu A."/>
            <person name="Pullabhotla S.V.S.R.N."/>
            <person name="Jorrin B."/>
            <person name="Neal A.L."/>
            <person name="Poole P.S."/>
            <person name="Podile A.R."/>
            <person name="Tkacz A."/>
        </authorList>
    </citation>
    <scope>NUCLEOTIDE SEQUENCE [LARGE SCALE GENOMIC DNA]</scope>
    <source>
        <strain evidence="6 7">HU44</strain>
    </source>
</reference>
<gene>
    <name evidence="6" type="ORF">JNB71_06955</name>
</gene>
<dbReference type="PROSITE" id="PS50931">
    <property type="entry name" value="HTH_LYSR"/>
    <property type="match status" value="1"/>
</dbReference>
<dbReference type="Proteomes" id="UP000757604">
    <property type="component" value="Unassembled WGS sequence"/>
</dbReference>
<evidence type="ECO:0000256" key="3">
    <source>
        <dbReference type="ARBA" id="ARBA00023125"/>
    </source>
</evidence>
<keyword evidence="7" id="KW-1185">Reference proteome</keyword>
<feature type="domain" description="HTH lysR-type" evidence="5">
    <location>
        <begin position="5"/>
        <end position="62"/>
    </location>
</feature>
<keyword evidence="2" id="KW-0805">Transcription regulation</keyword>
<dbReference type="InterPro" id="IPR005119">
    <property type="entry name" value="LysR_subst-bd"/>
</dbReference>
<evidence type="ECO:0000256" key="1">
    <source>
        <dbReference type="ARBA" id="ARBA00009437"/>
    </source>
</evidence>
<dbReference type="SUPFAM" id="SSF46785">
    <property type="entry name" value="Winged helix' DNA-binding domain"/>
    <property type="match status" value="1"/>
</dbReference>
<accession>A0ABS7H727</accession>
<dbReference type="PANTHER" id="PTHR30126:SF40">
    <property type="entry name" value="HTH-TYPE TRANSCRIPTIONAL REGULATOR GLTR"/>
    <property type="match status" value="1"/>
</dbReference>
<dbReference type="Gene3D" id="3.40.190.10">
    <property type="entry name" value="Periplasmic binding protein-like II"/>
    <property type="match status" value="2"/>
</dbReference>
<dbReference type="InterPro" id="IPR036390">
    <property type="entry name" value="WH_DNA-bd_sf"/>
</dbReference>
<dbReference type="EMBL" id="JAEUAO010000001">
    <property type="protein sequence ID" value="MBW9063054.1"/>
    <property type="molecule type" value="Genomic_DNA"/>
</dbReference>
<dbReference type="Gene3D" id="1.10.10.10">
    <property type="entry name" value="Winged helix-like DNA-binding domain superfamily/Winged helix DNA-binding domain"/>
    <property type="match status" value="1"/>
</dbReference>
<dbReference type="InterPro" id="IPR000847">
    <property type="entry name" value="LysR_HTH_N"/>
</dbReference>
<dbReference type="Pfam" id="PF03466">
    <property type="entry name" value="LysR_substrate"/>
    <property type="match status" value="1"/>
</dbReference>
<dbReference type="PRINTS" id="PR00039">
    <property type="entry name" value="HTHLYSR"/>
</dbReference>
<keyword evidence="3" id="KW-0238">DNA-binding</keyword>
<sequence length="332" mass="36064">MLESFDLRTLRAFATVAREGNVTRAAEQLHVTQPAVTLQLKRLAADTGLTLFRRTSTGLELTQEGALLAAKAEQVLAALTDFGQTAGHLATRVRGKLRIGTIIDPEFTRLGAFLKALIESGPGIETTLRHGMSGDVPEGLRRNELDAGFFLGDQRDYDPVAELSDETTTKLFYGRELAQLTYRVVAPPALASFVRGADWVQLASLPWIGTPPASVHNRLLARLFTDLGLRQNIVSQVDQEASMVAMVRTGVGLSLCRESIALHEQQAHGLFIADAVKISTTLSFICLEARRNDPTVVAAFDAIKRVWGLMGAEVGQIGGPRSELRNDRGHQG</sequence>
<evidence type="ECO:0000256" key="4">
    <source>
        <dbReference type="ARBA" id="ARBA00023163"/>
    </source>
</evidence>
<name>A0ABS7H727_9HYPH</name>
<proteinExistence type="inferred from homology"/>
<evidence type="ECO:0000259" key="5">
    <source>
        <dbReference type="PROSITE" id="PS50931"/>
    </source>
</evidence>
<dbReference type="CDD" id="cd05466">
    <property type="entry name" value="PBP2_LTTR_substrate"/>
    <property type="match status" value="1"/>
</dbReference>